<reference evidence="1" key="2">
    <citation type="journal article" date="2015" name="Data Brief">
        <title>Shoot transcriptome of the giant reed, Arundo donax.</title>
        <authorList>
            <person name="Barrero R.A."/>
            <person name="Guerrero F.D."/>
            <person name="Moolhuijzen P."/>
            <person name="Goolsby J.A."/>
            <person name="Tidwell J."/>
            <person name="Bellgard S.E."/>
            <person name="Bellgard M.I."/>
        </authorList>
    </citation>
    <scope>NUCLEOTIDE SEQUENCE</scope>
    <source>
        <tissue evidence="1">Shoot tissue taken approximately 20 cm above the soil surface</tissue>
    </source>
</reference>
<dbReference type="AlphaFoldDB" id="A0A0A9DRM7"/>
<evidence type="ECO:0000313" key="1">
    <source>
        <dbReference type="EMBL" id="JAD91209.1"/>
    </source>
</evidence>
<organism evidence="1">
    <name type="scientific">Arundo donax</name>
    <name type="common">Giant reed</name>
    <name type="synonym">Donax arundinaceus</name>
    <dbReference type="NCBI Taxonomy" id="35708"/>
    <lineage>
        <taxon>Eukaryota</taxon>
        <taxon>Viridiplantae</taxon>
        <taxon>Streptophyta</taxon>
        <taxon>Embryophyta</taxon>
        <taxon>Tracheophyta</taxon>
        <taxon>Spermatophyta</taxon>
        <taxon>Magnoliopsida</taxon>
        <taxon>Liliopsida</taxon>
        <taxon>Poales</taxon>
        <taxon>Poaceae</taxon>
        <taxon>PACMAD clade</taxon>
        <taxon>Arundinoideae</taxon>
        <taxon>Arundineae</taxon>
        <taxon>Arundo</taxon>
    </lineage>
</organism>
<reference evidence="1" key="1">
    <citation type="submission" date="2014-09" db="EMBL/GenBank/DDBJ databases">
        <authorList>
            <person name="Magalhaes I.L.F."/>
            <person name="Oliveira U."/>
            <person name="Santos F.R."/>
            <person name="Vidigal T.H.D.A."/>
            <person name="Brescovit A.D."/>
            <person name="Santos A.J."/>
        </authorList>
    </citation>
    <scope>NUCLEOTIDE SEQUENCE</scope>
    <source>
        <tissue evidence="1">Shoot tissue taken approximately 20 cm above the soil surface</tissue>
    </source>
</reference>
<dbReference type="EMBL" id="GBRH01206686">
    <property type="protein sequence ID" value="JAD91209.1"/>
    <property type="molecule type" value="Transcribed_RNA"/>
</dbReference>
<sequence>MHHFTELIVPQPNKHHIHFCYQTFQAHQMIQGHNFSVPLFLCRRVYFNSSSIQSGHLSVQLKTFMQKPCHSSTQLLFGCSPQNIFFPESRYHSISITVEMEIQSSGTGTREG</sequence>
<protein>
    <submittedName>
        <fullName evidence="1">Uncharacterized protein</fullName>
    </submittedName>
</protein>
<name>A0A0A9DRM7_ARUDO</name>
<accession>A0A0A9DRM7</accession>
<proteinExistence type="predicted"/>